<accession>A0ABS8UH92</accession>
<organism evidence="2 3">
    <name type="scientific">Luteimonas fraxinea</name>
    <dbReference type="NCBI Taxonomy" id="2901869"/>
    <lineage>
        <taxon>Bacteria</taxon>
        <taxon>Pseudomonadati</taxon>
        <taxon>Pseudomonadota</taxon>
        <taxon>Gammaproteobacteria</taxon>
        <taxon>Lysobacterales</taxon>
        <taxon>Lysobacteraceae</taxon>
        <taxon>Luteimonas</taxon>
    </lineage>
</organism>
<name>A0ABS8UH92_9GAMM</name>
<keyword evidence="1" id="KW-0732">Signal</keyword>
<proteinExistence type="predicted"/>
<dbReference type="EMBL" id="JAJQKU010000004">
    <property type="protein sequence ID" value="MCD9098101.1"/>
    <property type="molecule type" value="Genomic_DNA"/>
</dbReference>
<gene>
    <name evidence="2" type="ORF">LTT95_14245</name>
</gene>
<evidence type="ECO:0008006" key="4">
    <source>
        <dbReference type="Google" id="ProtNLM"/>
    </source>
</evidence>
<reference evidence="2" key="2">
    <citation type="journal article" date="2022" name="Syst. Appl. Microbiol.">
        <title>Physiological and genomic characterisation of Luteimonas fraxinea sp. nov., a bacterial species associated with trees tolerant to ash dieback.</title>
        <authorList>
            <person name="Ulrich K."/>
            <person name="Becker R."/>
            <person name="Behrendt U."/>
            <person name="Kube M."/>
            <person name="Schneck V."/>
            <person name="Ulrich A."/>
        </authorList>
    </citation>
    <scope>NUCLEOTIDE SEQUENCE</scope>
    <source>
        <strain evidence="2">A1P009</strain>
    </source>
</reference>
<evidence type="ECO:0000256" key="1">
    <source>
        <dbReference type="SAM" id="SignalP"/>
    </source>
</evidence>
<protein>
    <recommendedName>
        <fullName evidence="4">Secreted protein</fullName>
    </recommendedName>
</protein>
<evidence type="ECO:0000313" key="2">
    <source>
        <dbReference type="EMBL" id="MCD9098101.1"/>
    </source>
</evidence>
<dbReference type="Proteomes" id="UP001430360">
    <property type="component" value="Unassembled WGS sequence"/>
</dbReference>
<feature type="signal peptide" evidence="1">
    <location>
        <begin position="1"/>
        <end position="19"/>
    </location>
</feature>
<reference evidence="2" key="1">
    <citation type="submission" date="2021-12" db="EMBL/GenBank/DDBJ databases">
        <authorList>
            <person name="Ulrich A."/>
        </authorList>
    </citation>
    <scope>NUCLEOTIDE SEQUENCE</scope>
    <source>
        <strain evidence="2">A1P009</strain>
    </source>
</reference>
<keyword evidence="3" id="KW-1185">Reference proteome</keyword>
<evidence type="ECO:0000313" key="3">
    <source>
        <dbReference type="Proteomes" id="UP001430360"/>
    </source>
</evidence>
<comment type="caution">
    <text evidence="2">The sequence shown here is derived from an EMBL/GenBank/DDBJ whole genome shotgun (WGS) entry which is preliminary data.</text>
</comment>
<sequence>MTRGTIWMALLLATSTAWPSDRTAQPLSCVYTDGCGCRVAVPNMRCPANLSTHFFHELAEGSPLKFDLGKREVLAQSTKPWNNHFGYGEGDSWTEDFQFPGGTARVDYSPGRSTCPKDAEDGCEYFDVRARVKISDSAGVRSYEGVGKCGC</sequence>
<feature type="chain" id="PRO_5046977990" description="Secreted protein" evidence="1">
    <location>
        <begin position="20"/>
        <end position="151"/>
    </location>
</feature>